<organism evidence="1 2">
    <name type="scientific">Cupriavidus gilardii</name>
    <dbReference type="NCBI Taxonomy" id="82541"/>
    <lineage>
        <taxon>Bacteria</taxon>
        <taxon>Pseudomonadati</taxon>
        <taxon>Pseudomonadota</taxon>
        <taxon>Betaproteobacteria</taxon>
        <taxon>Burkholderiales</taxon>
        <taxon>Burkholderiaceae</taxon>
        <taxon>Cupriavidus</taxon>
    </lineage>
</organism>
<proteinExistence type="predicted"/>
<dbReference type="RefSeq" id="WP_252252697.1">
    <property type="nucleotide sequence ID" value="NZ_CP098736.1"/>
</dbReference>
<dbReference type="Proteomes" id="UP001056648">
    <property type="component" value="Chromosome 2"/>
</dbReference>
<gene>
    <name evidence="1" type="ORF">NDR89_20270</name>
</gene>
<reference evidence="1" key="1">
    <citation type="submission" date="2022-06" db="EMBL/GenBank/DDBJ databases">
        <title>Complete genome sequence and characterization of Cupriavidus gilardii QJ1 isolated from contaminating cells.</title>
        <authorList>
            <person name="Qi J."/>
        </authorList>
    </citation>
    <scope>NUCLEOTIDE SEQUENCE</scope>
    <source>
        <strain evidence="1">QJ1</strain>
    </source>
</reference>
<protein>
    <submittedName>
        <fullName evidence="1">Uncharacterized protein</fullName>
    </submittedName>
</protein>
<sequence>MAVPLEPFLHALQQVNERQVFAGGLVEIGGDAFEHMVQDRAAQRMELDTLEPLVEDRDDVLGADGSPRTAAATPFERNSPMATIHVQFADETEQTIVSCFLSPQDPKHWNFLGVVEATDPRWHAYYMALPTHVKPSWPAPA</sequence>
<evidence type="ECO:0000313" key="2">
    <source>
        <dbReference type="Proteomes" id="UP001056648"/>
    </source>
</evidence>
<evidence type="ECO:0000313" key="1">
    <source>
        <dbReference type="EMBL" id="USE78974.1"/>
    </source>
</evidence>
<dbReference type="EMBL" id="CP098736">
    <property type="protein sequence ID" value="USE78974.1"/>
    <property type="molecule type" value="Genomic_DNA"/>
</dbReference>
<accession>A0ABY4VSM6</accession>
<name>A0ABY4VSM6_9BURK</name>
<keyword evidence="2" id="KW-1185">Reference proteome</keyword>